<dbReference type="InterPro" id="IPR000028">
    <property type="entry name" value="Chloroperoxidase"/>
</dbReference>
<dbReference type="PROSITE" id="PS51405">
    <property type="entry name" value="HEME_HALOPEROXIDASE"/>
    <property type="match status" value="1"/>
</dbReference>
<keyword evidence="3" id="KW-0349">Heme</keyword>
<feature type="domain" description="Heme haloperoxidase family profile" evidence="9">
    <location>
        <begin position="49"/>
        <end position="281"/>
    </location>
</feature>
<evidence type="ECO:0000313" key="10">
    <source>
        <dbReference type="EMBL" id="KAK3200989.1"/>
    </source>
</evidence>
<dbReference type="PANTHER" id="PTHR33577">
    <property type="entry name" value="STERIGMATOCYSTIN BIOSYNTHESIS PEROXIDASE STCC-RELATED"/>
    <property type="match status" value="1"/>
</dbReference>
<dbReference type="InterPro" id="IPR036851">
    <property type="entry name" value="Chloroperoxidase-like_sf"/>
</dbReference>
<dbReference type="AlphaFoldDB" id="A0AAN6RBH6"/>
<dbReference type="Pfam" id="PF01328">
    <property type="entry name" value="Peroxidase_2"/>
    <property type="match status" value="1"/>
</dbReference>
<evidence type="ECO:0000256" key="6">
    <source>
        <dbReference type="ARBA" id="ARBA00023004"/>
    </source>
</evidence>
<evidence type="ECO:0000256" key="2">
    <source>
        <dbReference type="ARBA" id="ARBA00022559"/>
    </source>
</evidence>
<keyword evidence="8" id="KW-0812">Transmembrane</keyword>
<feature type="transmembrane region" description="Helical" evidence="8">
    <location>
        <begin position="12"/>
        <end position="30"/>
    </location>
</feature>
<evidence type="ECO:0000256" key="3">
    <source>
        <dbReference type="ARBA" id="ARBA00022617"/>
    </source>
</evidence>
<evidence type="ECO:0000256" key="1">
    <source>
        <dbReference type="ARBA" id="ARBA00001970"/>
    </source>
</evidence>
<reference evidence="10 11" key="1">
    <citation type="submission" date="2021-02" db="EMBL/GenBank/DDBJ databases">
        <title>Genome assembly of Pseudopithomyces chartarum.</title>
        <authorList>
            <person name="Jauregui R."/>
            <person name="Singh J."/>
            <person name="Voisey C."/>
        </authorList>
    </citation>
    <scope>NUCLEOTIDE SEQUENCE [LARGE SCALE GENOMIC DNA]</scope>
    <source>
        <strain evidence="10 11">AGR01</strain>
    </source>
</reference>
<dbReference type="Gene3D" id="1.10.489.10">
    <property type="entry name" value="Chloroperoxidase-like"/>
    <property type="match status" value="1"/>
</dbReference>
<keyword evidence="8" id="KW-0472">Membrane</keyword>
<comment type="caution">
    <text evidence="10">The sequence shown here is derived from an EMBL/GenBank/DDBJ whole genome shotgun (WGS) entry which is preliminary data.</text>
</comment>
<evidence type="ECO:0000256" key="4">
    <source>
        <dbReference type="ARBA" id="ARBA00022723"/>
    </source>
</evidence>
<keyword evidence="5" id="KW-0560">Oxidoreductase</keyword>
<evidence type="ECO:0000259" key="9">
    <source>
        <dbReference type="PROSITE" id="PS51405"/>
    </source>
</evidence>
<organism evidence="10 11">
    <name type="scientific">Pseudopithomyces chartarum</name>
    <dbReference type="NCBI Taxonomy" id="1892770"/>
    <lineage>
        <taxon>Eukaryota</taxon>
        <taxon>Fungi</taxon>
        <taxon>Dikarya</taxon>
        <taxon>Ascomycota</taxon>
        <taxon>Pezizomycotina</taxon>
        <taxon>Dothideomycetes</taxon>
        <taxon>Pleosporomycetidae</taxon>
        <taxon>Pleosporales</taxon>
        <taxon>Massarineae</taxon>
        <taxon>Didymosphaeriaceae</taxon>
        <taxon>Pseudopithomyces</taxon>
    </lineage>
</organism>
<keyword evidence="6" id="KW-0408">Iron</keyword>
<sequence>MGVLRKLAKPFVFLFVVTWDFGLFVLNFVLPARKIGHVVPEGVAGHALNWPAYEPPSPRIHAHPVRRFFTHTCNLAGKALLIALAPLGPMLNALANHNILPHSGRGISFRTLNTVVRQSFNFAPSFCFFVPHFAADFLDRSYWSGTFDLEELSKHNAIEHDASLTRRDAALEPDQGKPDAQLVEELLACATGGIPEERIMTKKDLSAMLSRRRVESRKENSAYTESLFHNGFGSANSSTMLTIFGGRVDDLRPMLLEERFSDSWEPRIRTHFGLTMAAFNGTVLPVERGVNTKAYINKLENEGTTQTGA</sequence>
<accession>A0AAN6RBH6</accession>
<comment type="similarity">
    <text evidence="7">Belongs to the chloroperoxidase family.</text>
</comment>
<keyword evidence="2" id="KW-0575">Peroxidase</keyword>
<comment type="cofactor">
    <cofactor evidence="1">
        <name>heme b</name>
        <dbReference type="ChEBI" id="CHEBI:60344"/>
    </cofactor>
</comment>
<dbReference type="GO" id="GO:0004601">
    <property type="term" value="F:peroxidase activity"/>
    <property type="evidence" value="ECO:0007669"/>
    <property type="project" value="UniProtKB-KW"/>
</dbReference>
<dbReference type="EMBL" id="WVTA01000017">
    <property type="protein sequence ID" value="KAK3200989.1"/>
    <property type="molecule type" value="Genomic_DNA"/>
</dbReference>
<keyword evidence="4" id="KW-0479">Metal-binding</keyword>
<name>A0AAN6RBH6_9PLEO</name>
<evidence type="ECO:0000256" key="5">
    <source>
        <dbReference type="ARBA" id="ARBA00023002"/>
    </source>
</evidence>
<keyword evidence="8" id="KW-1133">Transmembrane helix</keyword>
<gene>
    <name evidence="10" type="ORF">GRF29_213g605934</name>
</gene>
<protein>
    <recommendedName>
        <fullName evidence="9">Heme haloperoxidase family profile domain-containing protein</fullName>
    </recommendedName>
</protein>
<proteinExistence type="inferred from homology"/>
<dbReference type="Proteomes" id="UP001280581">
    <property type="component" value="Unassembled WGS sequence"/>
</dbReference>
<evidence type="ECO:0000256" key="8">
    <source>
        <dbReference type="SAM" id="Phobius"/>
    </source>
</evidence>
<keyword evidence="11" id="KW-1185">Reference proteome</keyword>
<evidence type="ECO:0000313" key="11">
    <source>
        <dbReference type="Proteomes" id="UP001280581"/>
    </source>
</evidence>
<dbReference type="PANTHER" id="PTHR33577:SF18">
    <property type="entry name" value="HEME HALOPEROXIDASE FAMILY PROFILE DOMAIN-CONTAINING PROTEIN"/>
    <property type="match status" value="1"/>
</dbReference>
<dbReference type="SUPFAM" id="SSF47571">
    <property type="entry name" value="Cloroperoxidase"/>
    <property type="match status" value="1"/>
</dbReference>
<evidence type="ECO:0000256" key="7">
    <source>
        <dbReference type="ARBA" id="ARBA00025795"/>
    </source>
</evidence>
<dbReference type="GO" id="GO:0046872">
    <property type="term" value="F:metal ion binding"/>
    <property type="evidence" value="ECO:0007669"/>
    <property type="project" value="UniProtKB-KW"/>
</dbReference>